<dbReference type="Proteomes" id="UP001589703">
    <property type="component" value="Unassembled WGS sequence"/>
</dbReference>
<reference evidence="2 3" key="1">
    <citation type="submission" date="2024-09" db="EMBL/GenBank/DDBJ databases">
        <authorList>
            <person name="Sun Q."/>
            <person name="Mori K."/>
        </authorList>
    </citation>
    <scope>NUCLEOTIDE SEQUENCE [LARGE SCALE GENOMIC DNA]</scope>
    <source>
        <strain evidence="2 3">JCM 10918</strain>
    </source>
</reference>
<dbReference type="PROSITE" id="PS51819">
    <property type="entry name" value="VOC"/>
    <property type="match status" value="1"/>
</dbReference>
<sequence>MTPRLDAIGLVVSDMAASVAFYRRLGFPFPEGAEQQPHAEAVLPGGVRLLLDTEDTVRSFHPGWRAPTGSGRAALALLCSGPDEVDAVYEDLVNAGHHGELKPWDAFWGQRYAVVHDPDGNGVDLFAPLPAAE</sequence>
<accession>A0ABV5VC18</accession>
<dbReference type="RefSeq" id="WP_247472273.1">
    <property type="nucleotide sequence ID" value="NZ_JBHMAR010000007.1"/>
</dbReference>
<dbReference type="SUPFAM" id="SSF54593">
    <property type="entry name" value="Glyoxalase/Bleomycin resistance protein/Dihydroxybiphenyl dioxygenase"/>
    <property type="match status" value="1"/>
</dbReference>
<proteinExistence type="predicted"/>
<evidence type="ECO:0000313" key="3">
    <source>
        <dbReference type="Proteomes" id="UP001589703"/>
    </source>
</evidence>
<dbReference type="PANTHER" id="PTHR36503:SF3">
    <property type="entry name" value="BLR0126 PROTEIN"/>
    <property type="match status" value="1"/>
</dbReference>
<dbReference type="Gene3D" id="3.10.180.10">
    <property type="entry name" value="2,3-Dihydroxybiphenyl 1,2-Dioxygenase, domain 1"/>
    <property type="match status" value="1"/>
</dbReference>
<dbReference type="EMBL" id="JBHMAR010000007">
    <property type="protein sequence ID" value="MFB9735369.1"/>
    <property type="molecule type" value="Genomic_DNA"/>
</dbReference>
<gene>
    <name evidence="2" type="ORF">ACFFRO_09525</name>
</gene>
<dbReference type="InterPro" id="IPR004360">
    <property type="entry name" value="Glyas_Fos-R_dOase_dom"/>
</dbReference>
<evidence type="ECO:0000259" key="1">
    <source>
        <dbReference type="PROSITE" id="PS51819"/>
    </source>
</evidence>
<evidence type="ECO:0000313" key="2">
    <source>
        <dbReference type="EMBL" id="MFB9735369.1"/>
    </source>
</evidence>
<name>A0ABV5VC18_9ACTN</name>
<comment type="caution">
    <text evidence="2">The sequence shown here is derived from an EMBL/GenBank/DDBJ whole genome shotgun (WGS) entry which is preliminary data.</text>
</comment>
<feature type="domain" description="VOC" evidence="1">
    <location>
        <begin position="4"/>
        <end position="128"/>
    </location>
</feature>
<dbReference type="InterPro" id="IPR029068">
    <property type="entry name" value="Glyas_Bleomycin-R_OHBP_Dase"/>
</dbReference>
<dbReference type="InterPro" id="IPR037523">
    <property type="entry name" value="VOC_core"/>
</dbReference>
<organism evidence="2 3">
    <name type="scientific">Streptomyces thermocoprophilus</name>
    <dbReference type="NCBI Taxonomy" id="78356"/>
    <lineage>
        <taxon>Bacteria</taxon>
        <taxon>Bacillati</taxon>
        <taxon>Actinomycetota</taxon>
        <taxon>Actinomycetes</taxon>
        <taxon>Kitasatosporales</taxon>
        <taxon>Streptomycetaceae</taxon>
        <taxon>Streptomyces</taxon>
    </lineage>
</organism>
<keyword evidence="3" id="KW-1185">Reference proteome</keyword>
<protein>
    <submittedName>
        <fullName evidence="2">VOC family protein</fullName>
    </submittedName>
</protein>
<dbReference type="PANTHER" id="PTHR36503">
    <property type="entry name" value="BLR2520 PROTEIN"/>
    <property type="match status" value="1"/>
</dbReference>
<dbReference type="Pfam" id="PF00903">
    <property type="entry name" value="Glyoxalase"/>
    <property type="match status" value="1"/>
</dbReference>